<evidence type="ECO:0000256" key="1">
    <source>
        <dbReference type="ARBA" id="ARBA00005278"/>
    </source>
</evidence>
<feature type="transmembrane region" description="Helical" evidence="4">
    <location>
        <begin position="373"/>
        <end position="392"/>
    </location>
</feature>
<evidence type="ECO:0000256" key="4">
    <source>
        <dbReference type="SAM" id="Phobius"/>
    </source>
</evidence>
<reference evidence="5 6" key="1">
    <citation type="submission" date="2020-02" db="EMBL/GenBank/DDBJ databases">
        <title>Paenibacillus sp. nov., isolated from rhizosphere soil of tomato.</title>
        <authorList>
            <person name="Weon H.-Y."/>
            <person name="Lee S.A."/>
        </authorList>
    </citation>
    <scope>NUCLEOTIDE SEQUENCE [LARGE SCALE GENOMIC DNA]</scope>
    <source>
        <strain evidence="5 6">14171R-81</strain>
    </source>
</reference>
<dbReference type="GO" id="GO:0016020">
    <property type="term" value="C:membrane"/>
    <property type="evidence" value="ECO:0007669"/>
    <property type="project" value="InterPro"/>
</dbReference>
<accession>A0A6C0NY47</accession>
<feature type="transmembrane region" description="Helical" evidence="4">
    <location>
        <begin position="398"/>
        <end position="419"/>
    </location>
</feature>
<feature type="transmembrane region" description="Helical" evidence="4">
    <location>
        <begin position="431"/>
        <end position="452"/>
    </location>
</feature>
<sequence>MPKKKDDTPDHSQINSLPPEAPLDTKLHNNVSKIQEALDNSSDLIVHIINHSGLPSALALIYIDGMSKSQQINEHILEPLSTSTSKSDSTTETLNLHLKQVIAISNMQETNTLQAILFSLVSGKTVIVIDGDSNALILDTKQIESRSISEPTTQTVIRGPKDCFTENLRTNTSLVRARIQSPKLRLEQMRIGNVTQTAVEIMYVKEIADEAIVKEVRQRLQKINIDGVLESAYIESMIQDGQRSPFPTVLNTERPDIVAGNLLEGRIALFISGTPFVLIVPVTFTQFFQSPEDYYQNPYIGSMLRFLRLVAFLLALYAPSLYVAMITFHQALVPTVLLVSIAAQKEAVPFPAIVEALIMEVTFEVLREAGIRMPRAVGPALSIVGALILGQAAVDAGFVSAAMVIIVAITAIASFALPYYNIGITARMLRFLLLVVASYCGLYGLLIVTLIASMHMCGLRSFGVPYLAPMAPFRLREQKDMLLRFPIQSLSAPDLNSKHNE</sequence>
<gene>
    <name evidence="5" type="ORF">GZH47_09805</name>
</gene>
<dbReference type="AlphaFoldDB" id="A0A6C0NY47"/>
<evidence type="ECO:0000256" key="3">
    <source>
        <dbReference type="SAM" id="MobiDB-lite"/>
    </source>
</evidence>
<name>A0A6C0NY47_9BACL</name>
<dbReference type="KEGG" id="prz:GZH47_09805"/>
<keyword evidence="6" id="KW-1185">Reference proteome</keyword>
<feature type="transmembrane region" description="Helical" evidence="4">
    <location>
        <begin position="267"/>
        <end position="288"/>
    </location>
</feature>
<evidence type="ECO:0000313" key="6">
    <source>
        <dbReference type="Proteomes" id="UP000479114"/>
    </source>
</evidence>
<dbReference type="Proteomes" id="UP000479114">
    <property type="component" value="Chromosome"/>
</dbReference>
<evidence type="ECO:0000313" key="5">
    <source>
        <dbReference type="EMBL" id="QHW31118.1"/>
    </source>
</evidence>
<dbReference type="PANTHER" id="PTHR22550:SF5">
    <property type="entry name" value="LEUCINE ZIPPER PROTEIN 4"/>
    <property type="match status" value="1"/>
</dbReference>
<protein>
    <submittedName>
        <fullName evidence="5">Spore germination protein</fullName>
    </submittedName>
</protein>
<dbReference type="PIRSF" id="PIRSF005690">
    <property type="entry name" value="GerBA"/>
    <property type="match status" value="1"/>
</dbReference>
<feature type="compositionally biased region" description="Basic and acidic residues" evidence="3">
    <location>
        <begin position="1"/>
        <end position="10"/>
    </location>
</feature>
<organism evidence="5 6">
    <name type="scientific">Paenibacillus rhizovicinus</name>
    <dbReference type="NCBI Taxonomy" id="2704463"/>
    <lineage>
        <taxon>Bacteria</taxon>
        <taxon>Bacillati</taxon>
        <taxon>Bacillota</taxon>
        <taxon>Bacilli</taxon>
        <taxon>Bacillales</taxon>
        <taxon>Paenibacillaceae</taxon>
        <taxon>Paenibacillus</taxon>
    </lineage>
</organism>
<evidence type="ECO:0000256" key="2">
    <source>
        <dbReference type="ARBA" id="ARBA00023136"/>
    </source>
</evidence>
<comment type="similarity">
    <text evidence="1">Belongs to the GerABKA family.</text>
</comment>
<proteinExistence type="inferred from homology"/>
<dbReference type="PANTHER" id="PTHR22550">
    <property type="entry name" value="SPORE GERMINATION PROTEIN"/>
    <property type="match status" value="1"/>
</dbReference>
<dbReference type="InterPro" id="IPR050768">
    <property type="entry name" value="UPF0353/GerABKA_families"/>
</dbReference>
<dbReference type="RefSeq" id="WP_162639927.1">
    <property type="nucleotide sequence ID" value="NZ_CP048286.1"/>
</dbReference>
<keyword evidence="2 4" id="KW-0472">Membrane</keyword>
<dbReference type="InterPro" id="IPR004995">
    <property type="entry name" value="Spore_Ger"/>
</dbReference>
<dbReference type="GO" id="GO:0009847">
    <property type="term" value="P:spore germination"/>
    <property type="evidence" value="ECO:0007669"/>
    <property type="project" value="InterPro"/>
</dbReference>
<feature type="region of interest" description="Disordered" evidence="3">
    <location>
        <begin position="1"/>
        <end position="25"/>
    </location>
</feature>
<keyword evidence="4" id="KW-1133">Transmembrane helix</keyword>
<dbReference type="Pfam" id="PF03323">
    <property type="entry name" value="GerA"/>
    <property type="match status" value="1"/>
</dbReference>
<feature type="transmembrane region" description="Helical" evidence="4">
    <location>
        <begin position="309"/>
        <end position="328"/>
    </location>
</feature>
<dbReference type="EMBL" id="CP048286">
    <property type="protein sequence ID" value="QHW31118.1"/>
    <property type="molecule type" value="Genomic_DNA"/>
</dbReference>
<keyword evidence="4" id="KW-0812">Transmembrane</keyword>